<dbReference type="AlphaFoldDB" id="A0A3B0TA40"/>
<reference evidence="1" key="1">
    <citation type="submission" date="2018-06" db="EMBL/GenBank/DDBJ databases">
        <authorList>
            <person name="Zhirakovskaya E."/>
        </authorList>
    </citation>
    <scope>NUCLEOTIDE SEQUENCE</scope>
</reference>
<name>A0A3B0TA40_9ZZZZ</name>
<proteinExistence type="predicted"/>
<organism evidence="1">
    <name type="scientific">hydrothermal vent metagenome</name>
    <dbReference type="NCBI Taxonomy" id="652676"/>
    <lineage>
        <taxon>unclassified sequences</taxon>
        <taxon>metagenomes</taxon>
        <taxon>ecological metagenomes</taxon>
    </lineage>
</organism>
<gene>
    <name evidence="1" type="ORF">MNBD_BACTEROID03-1916</name>
</gene>
<protein>
    <submittedName>
        <fullName evidence="1">Uncharacterized protein</fullName>
    </submittedName>
</protein>
<evidence type="ECO:0000313" key="1">
    <source>
        <dbReference type="EMBL" id="VAW11362.1"/>
    </source>
</evidence>
<dbReference type="Gene3D" id="3.40.50.10610">
    <property type="entry name" value="ABC-type transport auxiliary lipoprotein component"/>
    <property type="match status" value="1"/>
</dbReference>
<sequence>MKNILFCTLFFVGLSLSAQKNIYESDKFDAFSEKHEVLAIVPFLTNLDLKDDVSKEELKEREEKEGYAVQNALETYFSRRRKKKKFSVEFQNTKNTNAILAQNNITYDNIDVYTIKELSKILQVDGIISGNLDLNILLSKGVPDEFSLVDYFLGDANYGRIGIKISDGPTGKLLWKYEKKINKKTGKNTNDLIDRMMKLAARKFPYDKERKKDRKRKRKK</sequence>
<dbReference type="EMBL" id="UOEL01000060">
    <property type="protein sequence ID" value="VAW11362.1"/>
    <property type="molecule type" value="Genomic_DNA"/>
</dbReference>
<accession>A0A3B0TA40</accession>